<feature type="non-terminal residue" evidence="1">
    <location>
        <position position="1"/>
    </location>
</feature>
<evidence type="ECO:0000313" key="1">
    <source>
        <dbReference type="EMBL" id="PON62970.1"/>
    </source>
</evidence>
<dbReference type="Proteomes" id="UP000237105">
    <property type="component" value="Unassembled WGS sequence"/>
</dbReference>
<keyword evidence="2" id="KW-1185">Reference proteome</keyword>
<dbReference type="AlphaFoldDB" id="A0A2P5CPJ8"/>
<organism evidence="1 2">
    <name type="scientific">Parasponia andersonii</name>
    <name type="common">Sponia andersonii</name>
    <dbReference type="NCBI Taxonomy" id="3476"/>
    <lineage>
        <taxon>Eukaryota</taxon>
        <taxon>Viridiplantae</taxon>
        <taxon>Streptophyta</taxon>
        <taxon>Embryophyta</taxon>
        <taxon>Tracheophyta</taxon>
        <taxon>Spermatophyta</taxon>
        <taxon>Magnoliopsida</taxon>
        <taxon>eudicotyledons</taxon>
        <taxon>Gunneridae</taxon>
        <taxon>Pentapetalae</taxon>
        <taxon>rosids</taxon>
        <taxon>fabids</taxon>
        <taxon>Rosales</taxon>
        <taxon>Cannabaceae</taxon>
        <taxon>Parasponia</taxon>
    </lineage>
</organism>
<accession>A0A2P5CPJ8</accession>
<gene>
    <name evidence="1" type="ORF">PanWU01x14_134170</name>
</gene>
<proteinExistence type="predicted"/>
<sequence>THVRQGEYLDDKLMKCENETKMVMITRKVIRLKGILNDGNENIATGYENKKRW</sequence>
<name>A0A2P5CPJ8_PARAD</name>
<comment type="caution">
    <text evidence="1">The sequence shown here is derived from an EMBL/GenBank/DDBJ whole genome shotgun (WGS) entry which is preliminary data.</text>
</comment>
<dbReference type="EMBL" id="JXTB01000108">
    <property type="protein sequence ID" value="PON62970.1"/>
    <property type="molecule type" value="Genomic_DNA"/>
</dbReference>
<reference evidence="2" key="1">
    <citation type="submission" date="2016-06" db="EMBL/GenBank/DDBJ databases">
        <title>Parallel loss of symbiosis genes in relatives of nitrogen-fixing non-legume Parasponia.</title>
        <authorList>
            <person name="Van Velzen R."/>
            <person name="Holmer R."/>
            <person name="Bu F."/>
            <person name="Rutten L."/>
            <person name="Van Zeijl A."/>
            <person name="Liu W."/>
            <person name="Santuari L."/>
            <person name="Cao Q."/>
            <person name="Sharma T."/>
            <person name="Shen D."/>
            <person name="Roswanjaya Y."/>
            <person name="Wardhani T."/>
            <person name="Kalhor M.S."/>
            <person name="Jansen J."/>
            <person name="Van den Hoogen J."/>
            <person name="Gungor B."/>
            <person name="Hartog M."/>
            <person name="Hontelez J."/>
            <person name="Verver J."/>
            <person name="Yang W.-C."/>
            <person name="Schijlen E."/>
            <person name="Repin R."/>
            <person name="Schilthuizen M."/>
            <person name="Schranz E."/>
            <person name="Heidstra R."/>
            <person name="Miyata K."/>
            <person name="Fedorova E."/>
            <person name="Kohlen W."/>
            <person name="Bisseling T."/>
            <person name="Smit S."/>
            <person name="Geurts R."/>
        </authorList>
    </citation>
    <scope>NUCLEOTIDE SEQUENCE [LARGE SCALE GENOMIC DNA]</scope>
    <source>
        <strain evidence="2">cv. WU1-14</strain>
    </source>
</reference>
<evidence type="ECO:0000313" key="2">
    <source>
        <dbReference type="Proteomes" id="UP000237105"/>
    </source>
</evidence>
<protein>
    <submittedName>
        <fullName evidence="1">Uncharacterized protein</fullName>
    </submittedName>
</protein>